<dbReference type="AlphaFoldDB" id="A0AAE1DY58"/>
<protein>
    <submittedName>
        <fullName evidence="2">Uncharacterized protein</fullName>
    </submittedName>
</protein>
<evidence type="ECO:0000313" key="3">
    <source>
        <dbReference type="Proteomes" id="UP001283361"/>
    </source>
</evidence>
<name>A0AAE1DY58_9GAST</name>
<feature type="region of interest" description="Disordered" evidence="1">
    <location>
        <begin position="1"/>
        <end position="37"/>
    </location>
</feature>
<reference evidence="2" key="1">
    <citation type="journal article" date="2023" name="G3 (Bethesda)">
        <title>A reference genome for the long-term kleptoplast-retaining sea slug Elysia crispata morphotype clarki.</title>
        <authorList>
            <person name="Eastman K.E."/>
            <person name="Pendleton A.L."/>
            <person name="Shaikh M.A."/>
            <person name="Suttiyut T."/>
            <person name="Ogas R."/>
            <person name="Tomko P."/>
            <person name="Gavelis G."/>
            <person name="Widhalm J.R."/>
            <person name="Wisecaver J.H."/>
        </authorList>
    </citation>
    <scope>NUCLEOTIDE SEQUENCE</scope>
    <source>
        <strain evidence="2">ECLA1</strain>
    </source>
</reference>
<evidence type="ECO:0000256" key="1">
    <source>
        <dbReference type="SAM" id="MobiDB-lite"/>
    </source>
</evidence>
<sequence length="71" mass="7447">MPARESKGGRGHPGPGSWQLVHEASPIDSSSGLQDPWELCPAPTMRVSGPLCQAATTTRLPQAPSALVWEG</sequence>
<proteinExistence type="predicted"/>
<comment type="caution">
    <text evidence="2">The sequence shown here is derived from an EMBL/GenBank/DDBJ whole genome shotgun (WGS) entry which is preliminary data.</text>
</comment>
<gene>
    <name evidence="2" type="ORF">RRG08_056039</name>
</gene>
<dbReference type="Proteomes" id="UP001283361">
    <property type="component" value="Unassembled WGS sequence"/>
</dbReference>
<accession>A0AAE1DY58</accession>
<organism evidence="2 3">
    <name type="scientific">Elysia crispata</name>
    <name type="common">lettuce slug</name>
    <dbReference type="NCBI Taxonomy" id="231223"/>
    <lineage>
        <taxon>Eukaryota</taxon>
        <taxon>Metazoa</taxon>
        <taxon>Spiralia</taxon>
        <taxon>Lophotrochozoa</taxon>
        <taxon>Mollusca</taxon>
        <taxon>Gastropoda</taxon>
        <taxon>Heterobranchia</taxon>
        <taxon>Euthyneura</taxon>
        <taxon>Panpulmonata</taxon>
        <taxon>Sacoglossa</taxon>
        <taxon>Placobranchoidea</taxon>
        <taxon>Plakobranchidae</taxon>
        <taxon>Elysia</taxon>
    </lineage>
</organism>
<dbReference type="EMBL" id="JAWDGP010001872">
    <property type="protein sequence ID" value="KAK3787319.1"/>
    <property type="molecule type" value="Genomic_DNA"/>
</dbReference>
<keyword evidence="3" id="KW-1185">Reference proteome</keyword>
<evidence type="ECO:0000313" key="2">
    <source>
        <dbReference type="EMBL" id="KAK3787319.1"/>
    </source>
</evidence>